<gene>
    <name evidence="1" type="ORF">ACE1CC_00695</name>
</gene>
<evidence type="ECO:0000313" key="2">
    <source>
        <dbReference type="Proteomes" id="UP001576774"/>
    </source>
</evidence>
<dbReference type="NCBIfam" id="TIGR02243">
    <property type="entry name" value="putative baseplate assembly protein"/>
    <property type="match status" value="1"/>
</dbReference>
<proteinExistence type="predicted"/>
<comment type="caution">
    <text evidence="1">The sequence shown here is derived from an EMBL/GenBank/DDBJ whole genome shotgun (WGS) entry which is preliminary data.</text>
</comment>
<dbReference type="Proteomes" id="UP001576774">
    <property type="component" value="Unassembled WGS sequence"/>
</dbReference>
<keyword evidence="2" id="KW-1185">Reference proteome</keyword>
<reference evidence="1 2" key="1">
    <citation type="submission" date="2024-09" db="EMBL/GenBank/DDBJ databases">
        <title>Floridaenema gen nov. (Aerosakkonemataceae, Aerosakkonematales ord. nov., Cyanobacteria) from benthic tropical and subtropical fresh waters, with the description of four new species.</title>
        <authorList>
            <person name="Moretto J.A."/>
            <person name="Berthold D.E."/>
            <person name="Lefler F.W."/>
            <person name="Huang I.-S."/>
            <person name="Laughinghouse H. IV."/>
        </authorList>
    </citation>
    <scope>NUCLEOTIDE SEQUENCE [LARGE SCALE GENOMIC DNA]</scope>
    <source>
        <strain evidence="1 2">BLCC-F46</strain>
    </source>
</reference>
<dbReference type="RefSeq" id="WP_413268553.1">
    <property type="nucleotide sequence ID" value="NZ_JBHFNQ010000007.1"/>
</dbReference>
<sequence>MTNKPPPIDSRTAADIVKQVQELLLKSATDATSLPNWQGYAPDWQEFDAATGKPKGISAALIGVFARYAEIIIQRLNQVPNKNFLAFLNLLGASQLPPQPARVPLLFSLAVGSEVDATVPAGTQVAAPSAEGDEEPVIFETERDLVVTAATLEAVFVRDSEQDKYADYSEIAKIPTTDTTTSILEAPIFRGKQPVEHILKIGHRKILGFPKTQNSTLSVNLTLTISLSKSLGDNAQVQWQMWDGEKWQDREPTEARLGAKNLGLQGDNQLTFAAMTSVFATSETASEIGWLRCVLKSAIAPVPNSQAPPLSGKVRSTELPKINAIEFALSITRSSLVVEEAFINQLPIDLSKQFFPFGEQPKFSDTFYLANQEAFSKSGATVTLEIDLIDPLLFLGLERETINKFKENQNPQLKWEVWDGQTQKWRAIGTSRRDGSNPDELATAFQDSTNAFTNVGENLQITFTLQPSFIPQLTTVNGIENFWIRVRIIAGDYGKGARYQEVPGRYELIPASFVPPAIEYLRVGYTLNTPEFALEKIITYNDFNEQEIKLADNGTFAPFEPFGAIADDKPTLYLGFSLPIDRHFANSPLSLFFRVADTKYTPNFEAVAKQDLGTNKRLHLSWQYWNGKEWINLTVRDDSENFTRSGLVDVLPPSNIAPREDFGLPERYWLSVRWESGNYDIEPRLRRILLNTTIASQTVTISNEILGSSNGAENLVFCTTRSPVLDGEYLEVREPEIPSALEQDRIKNVHGEDAISVIPDINEQPQAIWVRWQQVTDFYASNPRDRHYVLDRITGEIRFGDGLNGLIPPIGIGNLRLRKYQTGGGTIGNQPANTIVQLKTTVPYIDSVTNPEAATGGADAETIESLTERSPRTVRHSNRAVTFEDYEDLAMLATPEVARAKCVPLLNLHANPLDVNKSDQPPKAPGEVSVIIVPRSLDKKPLPTLNLLARVQDYLETHAIATTKIWVVGPLYVEVSVIADIALTSPDGASTVKQAVNKTLTDFLHPLTGGLDGNGWTFGRRPHRSDFYALLEAVPGVDHIRSLKIEKIGEQNNVEKIQDTGRFLVYSGIHTINLWLEEV</sequence>
<name>A0ABV4WXZ4_9CYAN</name>
<evidence type="ECO:0000313" key="1">
    <source>
        <dbReference type="EMBL" id="MFB2875387.1"/>
    </source>
</evidence>
<protein>
    <submittedName>
        <fullName evidence="1">Baseplate assembly protein</fullName>
    </submittedName>
</protein>
<organism evidence="1 2">
    <name type="scientific">Floridaenema aerugineum BLCC-F46</name>
    <dbReference type="NCBI Taxonomy" id="3153654"/>
    <lineage>
        <taxon>Bacteria</taxon>
        <taxon>Bacillati</taxon>
        <taxon>Cyanobacteriota</taxon>
        <taxon>Cyanophyceae</taxon>
        <taxon>Oscillatoriophycideae</taxon>
        <taxon>Aerosakkonematales</taxon>
        <taxon>Aerosakkonemataceae</taxon>
        <taxon>Floridanema</taxon>
        <taxon>Floridanema aerugineum</taxon>
    </lineage>
</organism>
<dbReference type="EMBL" id="JBHFNQ010000007">
    <property type="protein sequence ID" value="MFB2875387.1"/>
    <property type="molecule type" value="Genomic_DNA"/>
</dbReference>
<dbReference type="InterPro" id="IPR011749">
    <property type="entry name" value="CHP02243"/>
</dbReference>
<accession>A0ABV4WXZ4</accession>